<sequence length="577" mass="65511">MEERRTSSAARSRSHSTPNGNASQHNSFSLWRYLLVELNVPHILNNGVQSKPVTVEEDSGAIQVNELLNFAKVPIWLEKFMAFGLLYSLNEFLTLLTLTPLRVLIHGLSVMRFQFKMKTTDLSSSGWRYSYLKRDTLWVLLVGASLFTLNSLDTSKIYHNIRAGTAMKLYLMVGVLEVADKLLSALGQDLMKLLFRMRISKTKRKEKSEELCVVIDFYRLLELSGVFGLCIAYLCLHCHIFVYQIMALNVAINSYSNALLTLILSNQFSELKSTVFKKAEREGLFQISCADLTERFQLLVELFIIISRNLFQLYSTGSVGNLFNTGLKPNSWVSQLTFSPSLNNWIGVLMGPTFIVIGSEVLVDWLKHLYITKFNRIQPKIYGKYLTVLSSDYMSSHRLDINGENPDLGSTDVTLTRRTGLPLATVVVVFTKMTVFPWVKSLVLTHDSDGSWEISLQGLFLVVFGFLVVLFLRLTLSLVLLRWANRTVKRSLARSRASGQSSVIQALGDYMPGPPNTSLVELDQDARSQLYDADEKIPPSLEELRRAKLIKRTSGRFDTEDKLDGVMRYEMADKRIW</sequence>
<feature type="transmembrane region" description="Helical" evidence="7">
    <location>
        <begin position="420"/>
        <end position="439"/>
    </location>
</feature>
<dbReference type="PANTHER" id="PTHR13317">
    <property type="entry name" value="TRANSMEMBRANE ANTERIOR POSTERIOR TRANSFORMATION PROTEIN 1 HOMOLOG"/>
    <property type="match status" value="1"/>
</dbReference>
<dbReference type="Pfam" id="PF05346">
    <property type="entry name" value="DUF747"/>
    <property type="match status" value="1"/>
</dbReference>
<comment type="subcellular location">
    <subcellularLocation>
        <location evidence="1">Membrane</location>
        <topology evidence="1">Multi-pass membrane protein</topology>
    </subcellularLocation>
</comment>
<keyword evidence="9" id="KW-1185">Reference proteome</keyword>
<keyword evidence="3 7" id="KW-0812">Transmembrane</keyword>
<dbReference type="RefSeq" id="XP_022461166.1">
    <property type="nucleotide sequence ID" value="XM_022606322.1"/>
</dbReference>
<evidence type="ECO:0000256" key="6">
    <source>
        <dbReference type="SAM" id="MobiDB-lite"/>
    </source>
</evidence>
<accession>W6MUE0</accession>
<evidence type="ECO:0000256" key="1">
    <source>
        <dbReference type="ARBA" id="ARBA00004141"/>
    </source>
</evidence>
<name>W6MUE0_9ASCO</name>
<reference evidence="8" key="1">
    <citation type="submission" date="2013-12" db="EMBL/GenBank/DDBJ databases">
        <authorList>
            <person name="Genoscope - CEA"/>
        </authorList>
    </citation>
    <scope>NUCLEOTIDE SEQUENCE</scope>
    <source>
        <strain evidence="8">CBS 1993</strain>
    </source>
</reference>
<dbReference type="OrthoDB" id="5376140at2759"/>
<reference evidence="8" key="2">
    <citation type="submission" date="2014-02" db="EMBL/GenBank/DDBJ databases">
        <title>Complete DNA sequence of /Kuraishia capsulata/ illustrates novel genomic features among budding yeasts (/Saccharomycotina/).</title>
        <authorList>
            <person name="Morales L."/>
            <person name="Noel B."/>
            <person name="Porcel B."/>
            <person name="Marcet-Houben M."/>
            <person name="Hullo M-F."/>
            <person name="Sacerdot C."/>
            <person name="Tekaia F."/>
            <person name="Leh-Louis V."/>
            <person name="Despons L."/>
            <person name="Khanna V."/>
            <person name="Aury J-M."/>
            <person name="Barbe V."/>
            <person name="Couloux A."/>
            <person name="Labadie K."/>
            <person name="Pelletier E."/>
            <person name="Souciet J-L."/>
            <person name="Boekhout T."/>
            <person name="Gabaldon T."/>
            <person name="Wincker P."/>
            <person name="Dujon B."/>
        </authorList>
    </citation>
    <scope>NUCLEOTIDE SEQUENCE</scope>
    <source>
        <strain evidence="8">CBS 1993</strain>
    </source>
</reference>
<evidence type="ECO:0000313" key="8">
    <source>
        <dbReference type="EMBL" id="CDK29177.1"/>
    </source>
</evidence>
<feature type="transmembrane region" description="Helical" evidence="7">
    <location>
        <begin position="92"/>
        <end position="111"/>
    </location>
</feature>
<dbReference type="GO" id="GO:0005789">
    <property type="term" value="C:endoplasmic reticulum membrane"/>
    <property type="evidence" value="ECO:0007669"/>
    <property type="project" value="EnsemblFungi"/>
</dbReference>
<keyword evidence="4 7" id="KW-1133">Transmembrane helix</keyword>
<dbReference type="HOGENOM" id="CLU_003655_1_1_1"/>
<evidence type="ECO:0000256" key="7">
    <source>
        <dbReference type="SAM" id="Phobius"/>
    </source>
</evidence>
<evidence type="ECO:0000256" key="5">
    <source>
        <dbReference type="ARBA" id="ARBA00023136"/>
    </source>
</evidence>
<protein>
    <submittedName>
        <fullName evidence="8">Uncharacterized protein</fullName>
    </submittedName>
</protein>
<dbReference type="PANTHER" id="PTHR13317:SF4">
    <property type="entry name" value="TRANSMEMBRANE ANTERIOR POSTERIOR TRANSFORMATION PROTEIN 1 HOMOLOG"/>
    <property type="match status" value="1"/>
</dbReference>
<dbReference type="EMBL" id="HG793130">
    <property type="protein sequence ID" value="CDK29177.1"/>
    <property type="molecule type" value="Genomic_DNA"/>
</dbReference>
<dbReference type="Proteomes" id="UP000019384">
    <property type="component" value="Unassembled WGS sequence"/>
</dbReference>
<feature type="transmembrane region" description="Helical" evidence="7">
    <location>
        <begin position="131"/>
        <end position="149"/>
    </location>
</feature>
<dbReference type="AlphaFoldDB" id="W6MUE0"/>
<feature type="region of interest" description="Disordered" evidence="6">
    <location>
        <begin position="1"/>
        <end position="24"/>
    </location>
</feature>
<proteinExistence type="inferred from homology"/>
<evidence type="ECO:0000313" key="9">
    <source>
        <dbReference type="Proteomes" id="UP000019384"/>
    </source>
</evidence>
<evidence type="ECO:0000256" key="2">
    <source>
        <dbReference type="ARBA" id="ARBA00008803"/>
    </source>
</evidence>
<comment type="similarity">
    <text evidence="2">Belongs to the TAPT1 family.</text>
</comment>
<organism evidence="8 9">
    <name type="scientific">Kuraishia capsulata CBS 1993</name>
    <dbReference type="NCBI Taxonomy" id="1382522"/>
    <lineage>
        <taxon>Eukaryota</taxon>
        <taxon>Fungi</taxon>
        <taxon>Dikarya</taxon>
        <taxon>Ascomycota</taxon>
        <taxon>Saccharomycotina</taxon>
        <taxon>Pichiomycetes</taxon>
        <taxon>Pichiales</taxon>
        <taxon>Pichiaceae</taxon>
        <taxon>Kuraishia</taxon>
    </lineage>
</organism>
<dbReference type="GeneID" id="34522554"/>
<feature type="transmembrane region" description="Helical" evidence="7">
    <location>
        <begin position="459"/>
        <end position="481"/>
    </location>
</feature>
<dbReference type="InterPro" id="IPR008010">
    <property type="entry name" value="Tatp1"/>
</dbReference>
<evidence type="ECO:0000256" key="4">
    <source>
        <dbReference type="ARBA" id="ARBA00022989"/>
    </source>
</evidence>
<feature type="compositionally biased region" description="Low complexity" evidence="6">
    <location>
        <begin position="7"/>
        <end position="17"/>
    </location>
</feature>
<gene>
    <name evidence="8" type="ORF">KUCA_T00005164001</name>
</gene>
<keyword evidence="5 7" id="KW-0472">Membrane</keyword>
<evidence type="ECO:0000256" key="3">
    <source>
        <dbReference type="ARBA" id="ARBA00022692"/>
    </source>
</evidence>